<proteinExistence type="predicted"/>
<feature type="signal peptide" evidence="1">
    <location>
        <begin position="1"/>
        <end position="22"/>
    </location>
</feature>
<evidence type="ECO:0000256" key="1">
    <source>
        <dbReference type="SAM" id="SignalP"/>
    </source>
</evidence>
<protein>
    <submittedName>
        <fullName evidence="2">DUF2066 domain-containing protein</fullName>
    </submittedName>
</protein>
<evidence type="ECO:0000313" key="3">
    <source>
        <dbReference type="Proteomes" id="UP001234343"/>
    </source>
</evidence>
<organism evidence="2 3">
    <name type="scientific">Alteromonas arenosi</name>
    <dbReference type="NCBI Taxonomy" id="3055817"/>
    <lineage>
        <taxon>Bacteria</taxon>
        <taxon>Pseudomonadati</taxon>
        <taxon>Pseudomonadota</taxon>
        <taxon>Gammaproteobacteria</taxon>
        <taxon>Alteromonadales</taxon>
        <taxon>Alteromonadaceae</taxon>
        <taxon>Alteromonas/Salinimonas group</taxon>
        <taxon>Alteromonas</taxon>
    </lineage>
</organism>
<dbReference type="RefSeq" id="WP_289365057.1">
    <property type="nucleotide sequence ID" value="NZ_JAUCBP010000007.1"/>
</dbReference>
<dbReference type="EMBL" id="JAUCBP010000007">
    <property type="protein sequence ID" value="MDM7860771.1"/>
    <property type="molecule type" value="Genomic_DNA"/>
</dbReference>
<feature type="chain" id="PRO_5045054780" evidence="1">
    <location>
        <begin position="23"/>
        <end position="428"/>
    </location>
</feature>
<comment type="caution">
    <text evidence="2">The sequence shown here is derived from an EMBL/GenBank/DDBJ whole genome shotgun (WGS) entry which is preliminary data.</text>
</comment>
<keyword evidence="1" id="KW-0732">Signal</keyword>
<evidence type="ECO:0000313" key="2">
    <source>
        <dbReference type="EMBL" id="MDM7860771.1"/>
    </source>
</evidence>
<reference evidence="2 3" key="1">
    <citation type="submission" date="2023-06" db="EMBL/GenBank/DDBJ databases">
        <title>Alteromonas sp. ASW11-36 isolated from intertidal sand.</title>
        <authorList>
            <person name="Li Y."/>
        </authorList>
    </citation>
    <scope>NUCLEOTIDE SEQUENCE [LARGE SCALE GENOMIC DNA]</scope>
    <source>
        <strain evidence="2 3">ASW11-36</strain>
    </source>
</reference>
<gene>
    <name evidence="2" type="ORF">QTP81_09190</name>
</gene>
<accession>A0ABT7SX50</accession>
<keyword evidence="3" id="KW-1185">Reference proteome</keyword>
<dbReference type="Proteomes" id="UP001234343">
    <property type="component" value="Unassembled WGS sequence"/>
</dbReference>
<dbReference type="Pfam" id="PF09839">
    <property type="entry name" value="DUF2066"/>
    <property type="match status" value="1"/>
</dbReference>
<sequence>MVLLRFLFVISLTISGTFAIQAQVQTRLGSTVQATNVVSVVVADQSDRARQRALRQAFRIAVVKMSGDSEQFTRQIWQQLDPQAEGLLSAYKYEMDEFGVRYVATFDAARMQQLLRQNNLSLWDERRPDSILWLAVNSPENRQPVVLSEQSESNLRAIVNAIAEQRGVRVRLPLYDLEDTQTVSAYDVWGRFTQPVINASFRYGIEHLIIARIQATPDYDPEKLQQRIDELNAAHVLEQSVAEELNTAEPQAEEMSEFEDAFEKPLEDLSGPPALFTYDEFQALLGDLQPYQLDYTFIIDGRYYSARLGADSPESLITELLNRYVNQLARRFAINPQQFSAGLASYTLSVSNVESLTVYAGVQTLLRELSMVDSVTLQSLQGHVATFELRLLANERRLIDALVLDGRLLPGLDSFGNVTDTTTFEWQR</sequence>
<dbReference type="InterPro" id="IPR018642">
    <property type="entry name" value="DUF2066"/>
</dbReference>
<name>A0ABT7SX50_9ALTE</name>